<comment type="subcellular location">
    <subcellularLocation>
        <location evidence="1 4">Periplasm</location>
    </subcellularLocation>
</comment>
<dbReference type="InterPro" id="IPR013974">
    <property type="entry name" value="SAF"/>
</dbReference>
<feature type="domain" description="SAF" evidence="5">
    <location>
        <begin position="19"/>
        <end position="76"/>
    </location>
</feature>
<dbReference type="PANTHER" id="PTHR36307">
    <property type="entry name" value="FLAGELLA BASAL BODY P-RING FORMATION PROTEIN FLGA"/>
    <property type="match status" value="1"/>
</dbReference>
<evidence type="ECO:0000256" key="4">
    <source>
        <dbReference type="RuleBase" id="RU362063"/>
    </source>
</evidence>
<evidence type="ECO:0000313" key="7">
    <source>
        <dbReference type="Proteomes" id="UP001251085"/>
    </source>
</evidence>
<evidence type="ECO:0000256" key="2">
    <source>
        <dbReference type="ARBA" id="ARBA00022729"/>
    </source>
</evidence>
<dbReference type="SMART" id="SM00858">
    <property type="entry name" value="SAF"/>
    <property type="match status" value="1"/>
</dbReference>
<dbReference type="EMBL" id="JAVRQI010000001">
    <property type="protein sequence ID" value="MDT1060356.1"/>
    <property type="molecule type" value="Genomic_DNA"/>
</dbReference>
<reference evidence="7" key="1">
    <citation type="submission" date="2023-07" db="EMBL/GenBank/DDBJ databases">
        <title>Characterization of two Paracoccaceae strains isolated from Phycosphere and proposal of Xinfangfangia lacusdiani sp. nov.</title>
        <authorList>
            <person name="Deng Y."/>
            <person name="Zhang Y.Q."/>
        </authorList>
    </citation>
    <scope>NUCLEOTIDE SEQUENCE [LARGE SCALE GENOMIC DNA]</scope>
    <source>
        <strain evidence="7">CPCC 101403</strain>
    </source>
</reference>
<dbReference type="Gene3D" id="3.90.1210.10">
    <property type="entry name" value="Antifreeze-like/N-acetylneuraminic acid synthase C-terminal domain"/>
    <property type="match status" value="1"/>
</dbReference>
<dbReference type="CDD" id="cd11614">
    <property type="entry name" value="SAF_CpaB_FlgA_like"/>
    <property type="match status" value="1"/>
</dbReference>
<gene>
    <name evidence="6" type="primary">flgA</name>
    <name evidence="6" type="ORF">RM190_00720</name>
</gene>
<evidence type="ECO:0000256" key="3">
    <source>
        <dbReference type="ARBA" id="ARBA00022764"/>
    </source>
</evidence>
<dbReference type="Proteomes" id="UP001251085">
    <property type="component" value="Unassembled WGS sequence"/>
</dbReference>
<name>A0ABU3E814_9RHOB</name>
<keyword evidence="6" id="KW-0282">Flagellum</keyword>
<dbReference type="Pfam" id="PF13144">
    <property type="entry name" value="ChapFlgA"/>
    <property type="match status" value="1"/>
</dbReference>
<keyword evidence="6" id="KW-0966">Cell projection</keyword>
<comment type="function">
    <text evidence="4">Involved in the assembly process of the P-ring formation. It may associate with FlgF on the rod constituting a structure essential for the P-ring assembly or may act as a modulator protein for the P-ring assembly.</text>
</comment>
<evidence type="ECO:0000313" key="6">
    <source>
        <dbReference type="EMBL" id="MDT1060356.1"/>
    </source>
</evidence>
<keyword evidence="3 4" id="KW-0574">Periplasm</keyword>
<sequence>MVRLVLALVVLALPVPALADAVVATQTLRPGARITAQMVAVDPAQDSAITNPEDVIGQEARVLVSKGRAIPPEALATPTLVARNQIVTLVYRKSALRIETEGRALTAGGAGQIVRVMNNSSRATVAGRIAPDGSVIVEQN</sequence>
<dbReference type="InterPro" id="IPR039246">
    <property type="entry name" value="Flagellar_FlgA"/>
</dbReference>
<feature type="chain" id="PRO_5044989530" description="Flagella basal body P-ring formation protein FlgA" evidence="4">
    <location>
        <begin position="20"/>
        <end position="140"/>
    </location>
</feature>
<comment type="similarity">
    <text evidence="4">Belongs to the FlgA family.</text>
</comment>
<dbReference type="PANTHER" id="PTHR36307:SF1">
    <property type="entry name" value="FLAGELLA BASAL BODY P-RING FORMATION PROTEIN FLGA"/>
    <property type="match status" value="1"/>
</dbReference>
<dbReference type="RefSeq" id="WP_311757469.1">
    <property type="nucleotide sequence ID" value="NZ_JAVRQI010000001.1"/>
</dbReference>
<keyword evidence="7" id="KW-1185">Reference proteome</keyword>
<feature type="signal peptide" evidence="4">
    <location>
        <begin position="1"/>
        <end position="19"/>
    </location>
</feature>
<evidence type="ECO:0000256" key="1">
    <source>
        <dbReference type="ARBA" id="ARBA00004418"/>
    </source>
</evidence>
<accession>A0ABU3E814</accession>
<protein>
    <recommendedName>
        <fullName evidence="4">Flagella basal body P-ring formation protein FlgA</fullName>
    </recommendedName>
</protein>
<dbReference type="Gene3D" id="2.30.30.760">
    <property type="match status" value="1"/>
</dbReference>
<keyword evidence="6" id="KW-0969">Cilium</keyword>
<evidence type="ECO:0000259" key="5">
    <source>
        <dbReference type="SMART" id="SM00858"/>
    </source>
</evidence>
<comment type="caution">
    <text evidence="6">The sequence shown here is derived from an EMBL/GenBank/DDBJ whole genome shotgun (WGS) entry which is preliminary data.</text>
</comment>
<keyword evidence="4" id="KW-1005">Bacterial flagellum biogenesis</keyword>
<dbReference type="InterPro" id="IPR017585">
    <property type="entry name" value="SAF_FlgA"/>
</dbReference>
<proteinExistence type="inferred from homology"/>
<dbReference type="NCBIfam" id="TIGR03170">
    <property type="entry name" value="flgA_cterm"/>
    <property type="match status" value="1"/>
</dbReference>
<keyword evidence="2 4" id="KW-0732">Signal</keyword>
<organism evidence="6 7">
    <name type="scientific">Paracoccus broussonetiae</name>
    <dbReference type="NCBI Taxonomy" id="3075834"/>
    <lineage>
        <taxon>Bacteria</taxon>
        <taxon>Pseudomonadati</taxon>
        <taxon>Pseudomonadota</taxon>
        <taxon>Alphaproteobacteria</taxon>
        <taxon>Rhodobacterales</taxon>
        <taxon>Paracoccaceae</taxon>
        <taxon>Paracoccus</taxon>
    </lineage>
</organism>